<organism evidence="4 5">
    <name type="scientific">Microbacterium mcarthurae</name>
    <dbReference type="NCBI Taxonomy" id="3035918"/>
    <lineage>
        <taxon>Bacteria</taxon>
        <taxon>Bacillati</taxon>
        <taxon>Actinomycetota</taxon>
        <taxon>Actinomycetes</taxon>
        <taxon>Micrococcales</taxon>
        <taxon>Microbacteriaceae</taxon>
        <taxon>Microbacterium</taxon>
    </lineage>
</organism>
<feature type="region of interest" description="Disordered" evidence="1">
    <location>
        <begin position="36"/>
        <end position="72"/>
    </location>
</feature>
<keyword evidence="5" id="KW-1185">Reference proteome</keyword>
<evidence type="ECO:0000313" key="4">
    <source>
        <dbReference type="EMBL" id="MFM2721660.1"/>
    </source>
</evidence>
<evidence type="ECO:0000256" key="2">
    <source>
        <dbReference type="SAM" id="SignalP"/>
    </source>
</evidence>
<dbReference type="PROSITE" id="PS51257">
    <property type="entry name" value="PROKAR_LIPOPROTEIN"/>
    <property type="match status" value="1"/>
</dbReference>
<proteinExistence type="predicted"/>
<name>A0ABW9GLH3_9MICO</name>
<dbReference type="Proteomes" id="UP001630303">
    <property type="component" value="Unassembled WGS sequence"/>
</dbReference>
<gene>
    <name evidence="4" type="ORF">P5G46_14160</name>
</gene>
<dbReference type="Gene3D" id="2.30.30.1210">
    <property type="entry name" value="Domain of unknown function DUF1541"/>
    <property type="match status" value="1"/>
</dbReference>
<feature type="compositionally biased region" description="Basic and acidic residues" evidence="1">
    <location>
        <begin position="47"/>
        <end position="58"/>
    </location>
</feature>
<accession>A0ABW9GLH3</accession>
<dbReference type="RefSeq" id="WP_408905927.1">
    <property type="nucleotide sequence ID" value="NZ_JAROCE010000005.1"/>
</dbReference>
<feature type="signal peptide" evidence="2">
    <location>
        <begin position="1"/>
        <end position="29"/>
    </location>
</feature>
<dbReference type="Pfam" id="PF07563">
    <property type="entry name" value="DUF1541"/>
    <property type="match status" value="2"/>
</dbReference>
<keyword evidence="2" id="KW-0732">Signal</keyword>
<comment type="caution">
    <text evidence="4">The sequence shown here is derived from an EMBL/GenBank/DDBJ whole genome shotgun (WGS) entry which is preliminary data.</text>
</comment>
<feature type="domain" description="DUF1541" evidence="3">
    <location>
        <begin position="77"/>
        <end position="128"/>
    </location>
</feature>
<evidence type="ECO:0000313" key="5">
    <source>
        <dbReference type="Proteomes" id="UP001630303"/>
    </source>
</evidence>
<protein>
    <submittedName>
        <fullName evidence="4">YdhK family protein</fullName>
    </submittedName>
</protein>
<evidence type="ECO:0000259" key="3">
    <source>
        <dbReference type="Pfam" id="PF07563"/>
    </source>
</evidence>
<sequence length="197" mass="20484">MSRRVNRAPNRRLGAVVGAGLLSVAVVLAGCAGDNADEDSPAGSSQEHGEHGGMDHPADGGPVPEGMTEATDPAYPVGTEVTLAADHMEGMDGATAIIVGAYDTYTYSVDYTPTTGGDPITDHRWVVQEELADAGDERLADGTEVTLAAAHMEGMDGAMATIASSTEETVYVVDYEADGMTMTNHKWVVESEIQPAS</sequence>
<evidence type="ECO:0000256" key="1">
    <source>
        <dbReference type="SAM" id="MobiDB-lite"/>
    </source>
</evidence>
<feature type="chain" id="PRO_5045184664" evidence="2">
    <location>
        <begin position="30"/>
        <end position="197"/>
    </location>
</feature>
<dbReference type="EMBL" id="JAROCE010000005">
    <property type="protein sequence ID" value="MFM2721660.1"/>
    <property type="molecule type" value="Genomic_DNA"/>
</dbReference>
<feature type="domain" description="DUF1541" evidence="3">
    <location>
        <begin position="141"/>
        <end position="190"/>
    </location>
</feature>
<dbReference type="InterPro" id="IPR011438">
    <property type="entry name" value="DUF1541"/>
</dbReference>
<reference evidence="4 5" key="1">
    <citation type="submission" date="2023-03" db="EMBL/GenBank/DDBJ databases">
        <title>MT1 and MT2 Draft Genomes of Novel Species.</title>
        <authorList>
            <person name="Venkateswaran K."/>
        </authorList>
    </citation>
    <scope>NUCLEOTIDE SEQUENCE [LARGE SCALE GENOMIC DNA]</scope>
    <source>
        <strain evidence="4 5">IF8SW-P5</strain>
    </source>
</reference>